<feature type="region of interest" description="Disordered" evidence="1">
    <location>
        <begin position="504"/>
        <end position="570"/>
    </location>
</feature>
<feature type="compositionally biased region" description="Basic and acidic residues" evidence="1">
    <location>
        <begin position="738"/>
        <end position="758"/>
    </location>
</feature>
<feature type="compositionally biased region" description="Acidic residues" evidence="1">
    <location>
        <begin position="902"/>
        <end position="916"/>
    </location>
</feature>
<feature type="region of interest" description="Disordered" evidence="1">
    <location>
        <begin position="186"/>
        <end position="206"/>
    </location>
</feature>
<dbReference type="Proteomes" id="UP001295684">
    <property type="component" value="Unassembled WGS sequence"/>
</dbReference>
<feature type="compositionally biased region" description="Basic and acidic residues" evidence="1">
    <location>
        <begin position="997"/>
        <end position="1010"/>
    </location>
</feature>
<evidence type="ECO:0000313" key="2">
    <source>
        <dbReference type="EMBL" id="CAI2370171.1"/>
    </source>
</evidence>
<organism evidence="2 3">
    <name type="scientific">Euplotes crassus</name>
    <dbReference type="NCBI Taxonomy" id="5936"/>
    <lineage>
        <taxon>Eukaryota</taxon>
        <taxon>Sar</taxon>
        <taxon>Alveolata</taxon>
        <taxon>Ciliophora</taxon>
        <taxon>Intramacronucleata</taxon>
        <taxon>Spirotrichea</taxon>
        <taxon>Hypotrichia</taxon>
        <taxon>Euplotida</taxon>
        <taxon>Euplotidae</taxon>
        <taxon>Moneuplotes</taxon>
    </lineage>
</organism>
<feature type="compositionally biased region" description="Polar residues" evidence="1">
    <location>
        <begin position="778"/>
        <end position="796"/>
    </location>
</feature>
<feature type="compositionally biased region" description="Basic residues" evidence="1">
    <location>
        <begin position="533"/>
        <end position="544"/>
    </location>
</feature>
<feature type="compositionally biased region" description="Basic residues" evidence="1">
    <location>
        <begin position="1116"/>
        <end position="1134"/>
    </location>
</feature>
<feature type="compositionally biased region" description="Polar residues" evidence="1">
    <location>
        <begin position="588"/>
        <end position="601"/>
    </location>
</feature>
<feature type="compositionally biased region" description="Polar residues" evidence="1">
    <location>
        <begin position="45"/>
        <end position="67"/>
    </location>
</feature>
<feature type="compositionally biased region" description="Acidic residues" evidence="1">
    <location>
        <begin position="844"/>
        <end position="854"/>
    </location>
</feature>
<dbReference type="EMBL" id="CAMPGE010011335">
    <property type="protein sequence ID" value="CAI2370171.1"/>
    <property type="molecule type" value="Genomic_DNA"/>
</dbReference>
<feature type="compositionally biased region" description="Acidic residues" evidence="1">
    <location>
        <begin position="975"/>
        <end position="996"/>
    </location>
</feature>
<sequence length="1134" mass="128927">MRNDGERRIRNLKKECNRKMKQDSYDVTSNSKNKDYTNFTVEKLSNTGSSDRNITSRGGNRQFNTSFKRGKSKGVASKLNSIRNGRLEIEDPDEILSNEFPFNQMNLSARDGIDPKLAKSLYSSKPKHPTTIKIETIREFIKSKITNVYKMPDLDQKMKKVRAGKPPQRGSKLDNIIYSIVSMQMSERKENSRHNSSKRGQSFSNLQLKIKPNMIIQEMQRDKEFLKSTKTTALQQKLIRRNITRKKTITDQDHDEVLDSEFGDKNAKESSKNKYKSIADERNNSMANNLRLDSGINPRKSIILDISIINRGKDETSKSVKNKTSHKVYDIKNKAGNSLFPLIQKRANHPTPNRYGRVFPKRSAHTLKKIIVKKDKRRTVPRVRPSYMQNNIKKTVMNMNNRKSLARTLHRKPVVGRDTPPRRLNVQGEHKRAQDHLSVFERLSQSHLINFNRSDSHCRKCEACRMIKEEIEPYSHLFQKELKPKKKRKKSTNQKFKQYMGITSGAKKKKIPHRTQINGKIEEEDTSEEAKKAKNMKNMFHKKKDSSNSRNDGMKPASNQGQNEEEKNNNVGETAKFGINAKVDTTGVFGNQKASDSTNPQYLDPSYVSKTDATPKAINFGTKKSSVQIKKPMKNLQNNPISKPLTAEKPLFGTSIKDSISRPEGESIDSSKFYCEGESEGSMKDKLSRPASKSDAYKQPVSQSNPSVMAVGMIPTNLDNINEESKSENQLTQDAISEEAKEETKLKQDRLEVEKPEVEGENNSESSQGEGDVDKSDTPSNLPQSDKNGLETQQHKPSVIPVADPSNKEGRPPSSVGEGDQEAVKEAEGEDPQNQNLKGLNAEAEGEDPAEDENDKYTEEFHSKDEDNQEGEEEHQPEKTKKLPNEAEGDDKELSSGAEGETQNEAEGESNLEAEDKENITNEQDPCKEEEGKEEREIEREGEGEGEKEKEKEKEMEGEGDNEAEGEGNQKADGEGETDPENEGESSEEDVEDNDKVDDKSLPNSKENKIKSSIHNDYSEVDSDGEVFELPSNSESFKAGTFIRSSQRCCHDKFKEAELAQILFRTRLMIKHREMSMRQQKKRANPLNIEKKIKRDEDYRPIYPEYPKRKLEQIAKKSKGNTQKRRLKKLNKGL</sequence>
<feature type="region of interest" description="Disordered" evidence="1">
    <location>
        <begin position="1112"/>
        <end position="1134"/>
    </location>
</feature>
<keyword evidence="3" id="KW-1185">Reference proteome</keyword>
<protein>
    <submittedName>
        <fullName evidence="2">Uncharacterized protein</fullName>
    </submittedName>
</protein>
<feature type="region of interest" description="Disordered" evidence="1">
    <location>
        <begin position="588"/>
        <end position="1039"/>
    </location>
</feature>
<comment type="caution">
    <text evidence="2">The sequence shown here is derived from an EMBL/GenBank/DDBJ whole genome shotgun (WGS) entry which is preliminary data.</text>
</comment>
<proteinExistence type="predicted"/>
<evidence type="ECO:0000313" key="3">
    <source>
        <dbReference type="Proteomes" id="UP001295684"/>
    </source>
</evidence>
<evidence type="ECO:0000256" key="1">
    <source>
        <dbReference type="SAM" id="MobiDB-lite"/>
    </source>
</evidence>
<name>A0AAD1ULU4_EUPCR</name>
<feature type="compositionally biased region" description="Basic and acidic residues" evidence="1">
    <location>
        <begin position="855"/>
        <end position="866"/>
    </location>
</feature>
<feature type="compositionally biased region" description="Basic and acidic residues" evidence="1">
    <location>
        <begin position="917"/>
        <end position="957"/>
    </location>
</feature>
<feature type="compositionally biased region" description="Basic and acidic residues" evidence="1">
    <location>
        <begin position="874"/>
        <end position="885"/>
    </location>
</feature>
<gene>
    <name evidence="2" type="ORF">ECRASSUSDP1_LOCUS11479</name>
</gene>
<reference evidence="2" key="1">
    <citation type="submission" date="2023-07" db="EMBL/GenBank/DDBJ databases">
        <authorList>
            <consortium name="AG Swart"/>
            <person name="Singh M."/>
            <person name="Singh A."/>
            <person name="Seah K."/>
            <person name="Emmerich C."/>
        </authorList>
    </citation>
    <scope>NUCLEOTIDE SEQUENCE</scope>
    <source>
        <strain evidence="2">DP1</strain>
    </source>
</reference>
<dbReference type="AlphaFoldDB" id="A0AAD1ULU4"/>
<feature type="region of interest" description="Disordered" evidence="1">
    <location>
        <begin position="45"/>
        <end position="72"/>
    </location>
</feature>
<accession>A0AAD1ULU4</accession>
<feature type="compositionally biased region" description="Low complexity" evidence="1">
    <location>
        <begin position="761"/>
        <end position="770"/>
    </location>
</feature>